<proteinExistence type="predicted"/>
<sequence>MIKKKKTVILISLFLLIALIIANIVVVYNNQPENLINLFRKVESVISGKYIVDFYPTKVEFLQTVKDLVYDFDKNSLLIDYKGLKIKANLSSLFPEGNKIGIRLKIYIENLTGTKLTLNTTNVLLGYKGDLNQYSFLPQLIQNSNYPLNVGKKLELNLVYYPENNIYTLRKYGYYGDLRETYFLDLGSAILMNNLKSVLPIRIYFSADKKDYAQYKKVFNKENIYTDYVCRLTSEQLSLLKSRKIIFYQDQIGTTFINEQVPLSLNVFEHKGVLFVRVKIPQGNLIIDQKDISISYDGISWERSINKFKDLPAQFKKMLISPNVLNLDINYPFEYTFKFKAKNTKKIYLDLSGIVLKNDHHDNERDNAKHNEKSSIKYSALVPIKLQLVKAGN</sequence>
<organism evidence="1 2">
    <name type="scientific">Caldicellulosiruptor diazotrophicus</name>
    <dbReference type="NCBI Taxonomy" id="2806205"/>
    <lineage>
        <taxon>Bacteria</taxon>
        <taxon>Bacillati</taxon>
        <taxon>Bacillota</taxon>
        <taxon>Bacillota incertae sedis</taxon>
        <taxon>Caldicellulosiruptorales</taxon>
        <taxon>Caldicellulosiruptoraceae</taxon>
        <taxon>Caldicellulosiruptor</taxon>
    </lineage>
</organism>
<dbReference type="EMBL" id="AP024480">
    <property type="protein sequence ID" value="BCS82036.1"/>
    <property type="molecule type" value="Genomic_DNA"/>
</dbReference>
<evidence type="ECO:0008006" key="3">
    <source>
        <dbReference type="Google" id="ProtNLM"/>
    </source>
</evidence>
<accession>A0ABN6E932</accession>
<evidence type="ECO:0000313" key="1">
    <source>
        <dbReference type="EMBL" id="BCS82036.1"/>
    </source>
</evidence>
<gene>
    <name evidence="1" type="ORF">CaldiYA01_19960</name>
</gene>
<name>A0ABN6E932_9FIRM</name>
<evidence type="ECO:0000313" key="2">
    <source>
        <dbReference type="Proteomes" id="UP000663623"/>
    </source>
</evidence>
<keyword evidence="2" id="KW-1185">Reference proteome</keyword>
<protein>
    <recommendedName>
        <fullName evidence="3">DUF4179 domain-containing protein</fullName>
    </recommendedName>
</protein>
<dbReference type="Proteomes" id="UP000663623">
    <property type="component" value="Chromosome"/>
</dbReference>
<reference evidence="1 2" key="1">
    <citation type="submission" date="2021-02" db="EMBL/GenBank/DDBJ databases">
        <title>Nitrogen-fixing ability and nitrogen fixation related genes of thermophilic fermentative bacteria in the genus Caldicellulosiruptor.</title>
        <authorList>
            <person name="Chen Y."/>
            <person name="Nishihara A."/>
            <person name="Haruta S."/>
        </authorList>
    </citation>
    <scope>NUCLEOTIDE SEQUENCE [LARGE SCALE GENOMIC DNA]</scope>
    <source>
        <strain evidence="1 2">YA01</strain>
    </source>
</reference>